<protein>
    <submittedName>
        <fullName evidence="2">Uncharacterized protein</fullName>
    </submittedName>
</protein>
<feature type="region of interest" description="Disordered" evidence="1">
    <location>
        <begin position="180"/>
        <end position="215"/>
    </location>
</feature>
<dbReference type="GeneID" id="63854700"/>
<evidence type="ECO:0000313" key="3">
    <source>
        <dbReference type="Proteomes" id="UP000800039"/>
    </source>
</evidence>
<organism evidence="2 3">
    <name type="scientific">Cucurbitaria berberidis CBS 394.84</name>
    <dbReference type="NCBI Taxonomy" id="1168544"/>
    <lineage>
        <taxon>Eukaryota</taxon>
        <taxon>Fungi</taxon>
        <taxon>Dikarya</taxon>
        <taxon>Ascomycota</taxon>
        <taxon>Pezizomycotina</taxon>
        <taxon>Dothideomycetes</taxon>
        <taxon>Pleosporomycetidae</taxon>
        <taxon>Pleosporales</taxon>
        <taxon>Pleosporineae</taxon>
        <taxon>Cucurbitariaceae</taxon>
        <taxon>Cucurbitaria</taxon>
    </lineage>
</organism>
<sequence length="215" mass="23662">MRGSDVAATGDSRQQQRWQLPRGHWALQPNSGLAKVNNATHATKRVQRRLSWHSIAADNGIRRCSADVVFSQPTSEGPTAMVAETPIPRGQFAIARVLRCQLQAFAVPRQGKTTLAFAPGQDDICGSEHAMYLFDCCHWVLVQPIPDHHILHGTPLSPQPSIPAKWPICHQLQGPHRGSNHTCEQLCHPSNSSTRKRRLHPTRTGPSIAQCGPPP</sequence>
<comment type="caution">
    <text evidence="2">The sequence shown here is derived from an EMBL/GenBank/DDBJ whole genome shotgun (WGS) entry which is preliminary data.</text>
</comment>
<evidence type="ECO:0000256" key="1">
    <source>
        <dbReference type="SAM" id="MobiDB-lite"/>
    </source>
</evidence>
<dbReference type="Proteomes" id="UP000800039">
    <property type="component" value="Unassembled WGS sequence"/>
</dbReference>
<feature type="compositionally biased region" description="Polar residues" evidence="1">
    <location>
        <begin position="180"/>
        <end position="193"/>
    </location>
</feature>
<accession>A0A9P4G7L1</accession>
<dbReference type="EMBL" id="ML976620">
    <property type="protein sequence ID" value="KAF1840479.1"/>
    <property type="molecule type" value="Genomic_DNA"/>
</dbReference>
<reference evidence="2" key="1">
    <citation type="submission" date="2020-01" db="EMBL/GenBank/DDBJ databases">
        <authorList>
            <consortium name="DOE Joint Genome Institute"/>
            <person name="Haridas S."/>
            <person name="Albert R."/>
            <person name="Binder M."/>
            <person name="Bloem J."/>
            <person name="Labutti K."/>
            <person name="Salamov A."/>
            <person name="Andreopoulos B."/>
            <person name="Baker S.E."/>
            <person name="Barry K."/>
            <person name="Bills G."/>
            <person name="Bluhm B.H."/>
            <person name="Cannon C."/>
            <person name="Castanera R."/>
            <person name="Culley D.E."/>
            <person name="Daum C."/>
            <person name="Ezra D."/>
            <person name="Gonzalez J.B."/>
            <person name="Henrissat B."/>
            <person name="Kuo A."/>
            <person name="Liang C."/>
            <person name="Lipzen A."/>
            <person name="Lutzoni F."/>
            <person name="Magnuson J."/>
            <person name="Mondo S."/>
            <person name="Nolan M."/>
            <person name="Ohm R."/>
            <person name="Pangilinan J."/>
            <person name="Park H.-J."/>
            <person name="Ramirez L."/>
            <person name="Alfaro M."/>
            <person name="Sun H."/>
            <person name="Tritt A."/>
            <person name="Yoshinaga Y."/>
            <person name="Zwiers L.-H."/>
            <person name="Turgeon B.G."/>
            <person name="Goodwin S.B."/>
            <person name="Spatafora J.W."/>
            <person name="Crous P.W."/>
            <person name="Grigoriev I.V."/>
        </authorList>
    </citation>
    <scope>NUCLEOTIDE SEQUENCE</scope>
    <source>
        <strain evidence="2">CBS 394.84</strain>
    </source>
</reference>
<dbReference type="RefSeq" id="XP_040783042.1">
    <property type="nucleotide sequence ID" value="XM_040937450.1"/>
</dbReference>
<proteinExistence type="predicted"/>
<gene>
    <name evidence="2" type="ORF">K460DRAFT_411066</name>
</gene>
<name>A0A9P4G7L1_9PLEO</name>
<feature type="region of interest" description="Disordered" evidence="1">
    <location>
        <begin position="1"/>
        <end position="20"/>
    </location>
</feature>
<dbReference type="AlphaFoldDB" id="A0A9P4G7L1"/>
<keyword evidence="3" id="KW-1185">Reference proteome</keyword>
<evidence type="ECO:0000313" key="2">
    <source>
        <dbReference type="EMBL" id="KAF1840479.1"/>
    </source>
</evidence>